<sequence length="125" mass="13564">MGSSRDWAVKGVSLLGVRAVLARSFERIHRSNLIGMGILPLRLPPEYGPELLKLTGDVLEIRADDHLVASRCPVSVTIKPTGGDEISFAATAAIETMAEVETLKAGGILPLILRNIMASFDERRR</sequence>
<name>A0AB38HX35_9HYPH</name>
<dbReference type="InterPro" id="IPR015928">
    <property type="entry name" value="Aconitase/3IPM_dehydase_swvl"/>
</dbReference>
<dbReference type="PANTHER" id="PTHR11670">
    <property type="entry name" value="ACONITASE/IRON-RESPONSIVE ELEMENT FAMILY MEMBER"/>
    <property type="match status" value="1"/>
</dbReference>
<dbReference type="EMBL" id="SIMR01000002">
    <property type="protein sequence ID" value="TBC06988.1"/>
    <property type="molecule type" value="Genomic_DNA"/>
</dbReference>
<dbReference type="InterPro" id="IPR000573">
    <property type="entry name" value="AconitaseA/IPMdHydase_ssu_swvl"/>
</dbReference>
<dbReference type="InterPro" id="IPR006249">
    <property type="entry name" value="Aconitase/IRP2"/>
</dbReference>
<dbReference type="AlphaFoldDB" id="A0AB38HX35"/>
<reference evidence="2 3" key="1">
    <citation type="submission" date="2019-02" db="EMBL/GenBank/DDBJ databases">
        <title>The genomic architecture of introgression among sibling species of bacteria.</title>
        <authorList>
            <person name="Cavassim M.I.A."/>
            <person name="Moeskjaer S."/>
            <person name="Moslemi C."/>
            <person name="Fields B."/>
            <person name="Bachmann A."/>
            <person name="Vilhjalmsson B."/>
            <person name="Schierup M.H."/>
            <person name="Young J.P.W."/>
            <person name="Andersen S.U."/>
        </authorList>
    </citation>
    <scope>NUCLEOTIDE SEQUENCE [LARGE SCALE GENOMIC DNA]</scope>
    <source>
        <strain evidence="2 3">SM92</strain>
        <plasmid evidence="2">pSM92_Rh01</plasmid>
    </source>
</reference>
<accession>A0AB38HX35</accession>
<protein>
    <recommendedName>
        <fullName evidence="1">Aconitase A/isopropylmalate dehydratase small subunit swivel domain-containing protein</fullName>
    </recommendedName>
</protein>
<dbReference type="Gene3D" id="3.20.19.10">
    <property type="entry name" value="Aconitase, domain 4"/>
    <property type="match status" value="1"/>
</dbReference>
<gene>
    <name evidence="2" type="ORF">ELH40_27205</name>
</gene>
<feature type="domain" description="Aconitase A/isopropylmalate dehydratase small subunit swivel" evidence="1">
    <location>
        <begin position="2"/>
        <end position="45"/>
    </location>
</feature>
<keyword evidence="2" id="KW-0614">Plasmid</keyword>
<geneLocation type="plasmid" evidence="2">
    <name>pSM92_Rh01</name>
</geneLocation>
<organism evidence="2 3">
    <name type="scientific">Rhizobium ruizarguesonis</name>
    <dbReference type="NCBI Taxonomy" id="2081791"/>
    <lineage>
        <taxon>Bacteria</taxon>
        <taxon>Pseudomonadati</taxon>
        <taxon>Pseudomonadota</taxon>
        <taxon>Alphaproteobacteria</taxon>
        <taxon>Hyphomicrobiales</taxon>
        <taxon>Rhizobiaceae</taxon>
        <taxon>Rhizobium/Agrobacterium group</taxon>
        <taxon>Rhizobium</taxon>
    </lineage>
</organism>
<evidence type="ECO:0000313" key="3">
    <source>
        <dbReference type="Proteomes" id="UP000294215"/>
    </source>
</evidence>
<evidence type="ECO:0000259" key="1">
    <source>
        <dbReference type="Pfam" id="PF00694"/>
    </source>
</evidence>
<comment type="caution">
    <text evidence="2">The sequence shown here is derived from an EMBL/GenBank/DDBJ whole genome shotgun (WGS) entry which is preliminary data.</text>
</comment>
<dbReference type="Pfam" id="PF00694">
    <property type="entry name" value="Aconitase_C"/>
    <property type="match status" value="1"/>
</dbReference>
<proteinExistence type="predicted"/>
<dbReference type="Proteomes" id="UP000294215">
    <property type="component" value="Unassembled WGS sequence"/>
</dbReference>
<dbReference type="SUPFAM" id="SSF52016">
    <property type="entry name" value="LeuD/IlvD-like"/>
    <property type="match status" value="1"/>
</dbReference>
<evidence type="ECO:0000313" key="2">
    <source>
        <dbReference type="EMBL" id="TBC06988.1"/>
    </source>
</evidence>